<protein>
    <submittedName>
        <fullName evidence="2">DUF1015 domain-containing protein</fullName>
    </submittedName>
    <submittedName>
        <fullName evidence="1">Uncharacterized conserved protein</fullName>
    </submittedName>
</protein>
<accession>A0A173YAC0</accession>
<dbReference type="Proteomes" id="UP000292665">
    <property type="component" value="Unassembled WGS sequence"/>
</dbReference>
<evidence type="ECO:0000313" key="3">
    <source>
        <dbReference type="Proteomes" id="UP000095787"/>
    </source>
</evidence>
<reference evidence="1 3" key="1">
    <citation type="submission" date="2015-09" db="EMBL/GenBank/DDBJ databases">
        <authorList>
            <consortium name="Pathogen Informatics"/>
        </authorList>
    </citation>
    <scope>NUCLEOTIDE SEQUENCE [LARGE SCALE GENOMIC DNA]</scope>
    <source>
        <strain evidence="1 3">2789STDY5834841</strain>
    </source>
</reference>
<organism evidence="1 3">
    <name type="scientific">[Ruminococcus] torques</name>
    <dbReference type="NCBI Taxonomy" id="33039"/>
    <lineage>
        <taxon>Bacteria</taxon>
        <taxon>Bacillati</taxon>
        <taxon>Bacillota</taxon>
        <taxon>Clostridia</taxon>
        <taxon>Lachnospirales</taxon>
        <taxon>Lachnospiraceae</taxon>
        <taxon>Mediterraneibacter</taxon>
    </lineage>
</organism>
<evidence type="ECO:0000313" key="1">
    <source>
        <dbReference type="EMBL" id="CUN60510.1"/>
    </source>
</evidence>
<dbReference type="AlphaFoldDB" id="A0A173YAC0"/>
<dbReference type="EMBL" id="CYZO01000003">
    <property type="protein sequence ID" value="CUN60510.1"/>
    <property type="molecule type" value="Genomic_DNA"/>
</dbReference>
<dbReference type="Proteomes" id="UP000095787">
    <property type="component" value="Unassembled WGS sequence"/>
</dbReference>
<evidence type="ECO:0000313" key="4">
    <source>
        <dbReference type="Proteomes" id="UP000292665"/>
    </source>
</evidence>
<proteinExistence type="predicted"/>
<evidence type="ECO:0000313" key="2">
    <source>
        <dbReference type="EMBL" id="RYS75717.1"/>
    </source>
</evidence>
<dbReference type="PANTHER" id="PTHR36454">
    <property type="entry name" value="LMO2823 PROTEIN"/>
    <property type="match status" value="1"/>
</dbReference>
<dbReference type="RefSeq" id="WP_009320672.1">
    <property type="nucleotide sequence ID" value="NZ_AP028249.1"/>
</dbReference>
<name>A0A173YAC0_9FIRM</name>
<reference evidence="2 4" key="2">
    <citation type="journal article" date="2019" name="Science, e1252229">
        <title>Invertible promoters mediate bacterial phase variation, antibiotic resistance, and host adaptation in the gut.</title>
        <authorList>
            <person name="Jiang X."/>
            <person name="Hall A.B."/>
            <person name="Arthur T.D."/>
            <person name="Plichta D.R."/>
            <person name="Covington C.T."/>
            <person name="Poyet M."/>
            <person name="Crothers J."/>
            <person name="Moses P.L."/>
            <person name="Tolonen A.C."/>
            <person name="Vlamakis H."/>
            <person name="Alm E.J."/>
            <person name="Xavier R.J."/>
        </authorList>
    </citation>
    <scope>NUCLEOTIDE SEQUENCE [LARGE SCALE GENOMIC DNA]</scope>
    <source>
        <strain evidence="2">Aa_0143</strain>
        <strain evidence="4">aa_0143</strain>
    </source>
</reference>
<dbReference type="Pfam" id="PF06245">
    <property type="entry name" value="DUF1015"/>
    <property type="match status" value="1"/>
</dbReference>
<dbReference type="PANTHER" id="PTHR36454:SF1">
    <property type="entry name" value="DUF1015 DOMAIN-CONTAINING PROTEIN"/>
    <property type="match status" value="1"/>
</dbReference>
<dbReference type="PIRSF" id="PIRSF033563">
    <property type="entry name" value="UCP033563"/>
    <property type="match status" value="1"/>
</dbReference>
<dbReference type="GeneID" id="97327931"/>
<dbReference type="EMBL" id="RCYR01000063">
    <property type="protein sequence ID" value="RYS75717.1"/>
    <property type="molecule type" value="Genomic_DNA"/>
</dbReference>
<gene>
    <name evidence="2" type="ORF">EAI93_13925</name>
    <name evidence="1" type="ORF">ERS852456_00344</name>
</gene>
<sequence length="411" mass="46096">MSIIRPFKGIRPRADLASAIAALPYDVYNSEEAREIVAAEPKSFLQIDRAETLLPKGTNPYSEAVYKTASETLNRMIDEGSFLQDKEPCYYLYALTMNGRTQTGLVGCASIDDYCNNVILKHENTLEAKEQDRIRHIDACSAQTGPIFLAYRADKKLGEIIKNVRLTPEVYDFTSDDGIRHEVWRIDKMSTIVDISKIFEAIPHLYIADGHHRAASAVKVGLKRRAEDLHFSGTEEYNYFLSVLFPADELAIYDYNRVVTDMNGYTFEQFLDTIKSRFDVALAGVEAVRPQKKGEFGMYADGNWYRVNAKADLFSGDPVKDLDVSVLQDHILSPVLGISDPRTDSRIRFIGGIRGLDALKDAADQTGGIAFAMYPTSMTELMGVADAGLLMPPKSTWFEPKLRSGLFIHRF</sequence>
<dbReference type="InterPro" id="IPR008323">
    <property type="entry name" value="UCP033563"/>
</dbReference>